<dbReference type="Gramene" id="TraesSTA2D03G01247030.2">
    <property type="protein sequence ID" value="TraesSTA2D03G01247030.2"/>
    <property type="gene ID" value="TraesSTA2D03G01247030"/>
</dbReference>
<dbReference type="Gramene" id="TraesMAC2D03G01256250.2">
    <property type="protein sequence ID" value="TraesMAC2D03G01256250.2"/>
    <property type="gene ID" value="TraesMAC2D03G01256250"/>
</dbReference>
<dbReference type="InterPro" id="IPR044066">
    <property type="entry name" value="TRIAD_supradom"/>
</dbReference>
<evidence type="ECO:0000259" key="16">
    <source>
        <dbReference type="PROSITE" id="PS51873"/>
    </source>
</evidence>
<dbReference type="SMART" id="SM00647">
    <property type="entry name" value="IBR"/>
    <property type="match status" value="1"/>
</dbReference>
<dbReference type="Gene3D" id="3.10.110.10">
    <property type="entry name" value="Ubiquitin Conjugating Enzyme"/>
    <property type="match status" value="1"/>
</dbReference>
<evidence type="ECO:0000256" key="12">
    <source>
        <dbReference type="PROSITE-ProRule" id="PRU00175"/>
    </source>
</evidence>
<dbReference type="PROSITE" id="PS50089">
    <property type="entry name" value="ZF_RING_2"/>
    <property type="match status" value="1"/>
</dbReference>
<dbReference type="PaxDb" id="4565-Traes_2DL_AB17BE8CD.2"/>
<evidence type="ECO:0000313" key="18">
    <source>
        <dbReference type="Proteomes" id="UP000019116"/>
    </source>
</evidence>
<dbReference type="Proteomes" id="UP000019116">
    <property type="component" value="Chromosome 2D"/>
</dbReference>
<sequence>MESAHRDDDLSPEAARMLREMALRGREEGGEPDLPDEQLRSNDQLQQDEMLALEAIYGDKIRIFGEKAIPRSFQILVYCEIPDGINVYVEPFQGDDDDDTKSQFPENFSIEHLAPLSLTCLMPPSYPSHHPPYFTLGVQWLDNVQVSSLCHMLDLISAQQPEQEVVYEWVHWLQSSVLSHLGFDNGIVIRQPHSAVSQVDFRVVGEILSAESVVQQLISYNEDQCHESFLHGLHTCMICFSEYTGVDFVKLPCQHYFCQRCMETYSRIHVKEGTVLRLVCPDNKCGGIIPPNLLKKLLGDADFERWERLVLQKALDSMSDVAYCPRCGIACLGDKDNALCSNCLLNFCTHCRNLSHTGRTCIVLTPEEKLLTLQERAKVRRLSKGEVGMIISLANEIFSIKEVLRSSVPCPHCGIAITRVSGCNHMLCRKCGKQFDYDLAGRHNVRAVDFIKDVEVQKEARARLSASFKQHPCPKCHQPHHKVKLFWLFRYQSFSSFFHLALGNDFTDSLVLCEINTDSGMSRWGTTTTSCAWHAKFITVLCVGRWCGRAQSTMAPEGANSTLSTPCSLRLEQRTMMTLDQNLCETIQRESIGWGASVVLLQSLLDSVQHNVWEHQLYCCKAC</sequence>
<evidence type="ECO:0000256" key="2">
    <source>
        <dbReference type="ARBA" id="ARBA00001947"/>
    </source>
</evidence>
<dbReference type="Gramene" id="TraesROB_scaffold_046511_01G000200.1">
    <property type="protein sequence ID" value="TraesROB_scaffold_046511_01G000200.1"/>
    <property type="gene ID" value="TraesROB_scaffold_046511_01G000200"/>
</dbReference>
<keyword evidence="10" id="KW-0833">Ubl conjugation pathway</keyword>
<dbReference type="SMART" id="SM00591">
    <property type="entry name" value="RWD"/>
    <property type="match status" value="1"/>
</dbReference>
<dbReference type="Gramene" id="TraesCS2D02G445300.1">
    <property type="protein sequence ID" value="TraesCS2D02G445300.1"/>
    <property type="gene ID" value="TraesCS2D02G445300"/>
</dbReference>
<dbReference type="GO" id="GO:0031624">
    <property type="term" value="F:ubiquitin conjugating enzyme binding"/>
    <property type="evidence" value="ECO:0000318"/>
    <property type="project" value="GO_Central"/>
</dbReference>
<evidence type="ECO:0000256" key="8">
    <source>
        <dbReference type="ARBA" id="ARBA00022737"/>
    </source>
</evidence>
<keyword evidence="11" id="KW-0862">Zinc</keyword>
<dbReference type="InterPro" id="IPR013083">
    <property type="entry name" value="Znf_RING/FYVE/PHD"/>
</dbReference>
<feature type="compositionally biased region" description="Basic and acidic residues" evidence="13">
    <location>
        <begin position="16"/>
        <end position="29"/>
    </location>
</feature>
<dbReference type="GO" id="GO:0061630">
    <property type="term" value="F:ubiquitin protein ligase activity"/>
    <property type="evidence" value="ECO:0000318"/>
    <property type="project" value="GO_Central"/>
</dbReference>
<dbReference type="PROSITE" id="PS51873">
    <property type="entry name" value="TRIAD"/>
    <property type="match status" value="1"/>
</dbReference>
<protein>
    <recommendedName>
        <fullName evidence="5">RBR-type E3 ubiquitin transferase</fullName>
        <ecNumber evidence="5">2.3.2.31</ecNumber>
    </recommendedName>
</protein>
<keyword evidence="6" id="KW-0808">Transferase</keyword>
<dbReference type="CDD" id="cd23134">
    <property type="entry name" value="RING-HC_ITT1-like"/>
    <property type="match status" value="1"/>
</dbReference>
<dbReference type="STRING" id="4565.A0A3B6DJH0"/>
<evidence type="ECO:0000256" key="3">
    <source>
        <dbReference type="ARBA" id="ARBA00003976"/>
    </source>
</evidence>
<evidence type="ECO:0000256" key="1">
    <source>
        <dbReference type="ARBA" id="ARBA00001798"/>
    </source>
</evidence>
<dbReference type="Gramene" id="TraesCLE_scaffold_110942_01G000200.1">
    <property type="protein sequence ID" value="TraesCLE_scaffold_110942_01G000200.1"/>
    <property type="gene ID" value="TraesCLE_scaffold_110942_01G000200"/>
</dbReference>
<dbReference type="AlphaFoldDB" id="A0A3B6DJH0"/>
<dbReference type="Pfam" id="PF05773">
    <property type="entry name" value="RWD"/>
    <property type="match status" value="1"/>
</dbReference>
<dbReference type="PROSITE" id="PS50908">
    <property type="entry name" value="RWD"/>
    <property type="match status" value="1"/>
</dbReference>
<feature type="domain" description="RWD" evidence="15">
    <location>
        <begin position="48"/>
        <end position="180"/>
    </location>
</feature>
<dbReference type="CDD" id="cd20341">
    <property type="entry name" value="BRcat_RBR_RNF14"/>
    <property type="match status" value="1"/>
</dbReference>
<feature type="region of interest" description="Disordered" evidence="13">
    <location>
        <begin position="1"/>
        <end position="40"/>
    </location>
</feature>
<evidence type="ECO:0000313" key="17">
    <source>
        <dbReference type="EnsemblPlants" id="TraesCS2D02G445300.1"/>
    </source>
</evidence>
<dbReference type="FunFam" id="3.30.40.10:FF:000358">
    <property type="entry name" value="RBR-type E3 ubiquitin transferase"/>
    <property type="match status" value="1"/>
</dbReference>
<organism evidence="17">
    <name type="scientific">Triticum aestivum</name>
    <name type="common">Wheat</name>
    <dbReference type="NCBI Taxonomy" id="4565"/>
    <lineage>
        <taxon>Eukaryota</taxon>
        <taxon>Viridiplantae</taxon>
        <taxon>Streptophyta</taxon>
        <taxon>Embryophyta</taxon>
        <taxon>Tracheophyta</taxon>
        <taxon>Spermatophyta</taxon>
        <taxon>Magnoliopsida</taxon>
        <taxon>Liliopsida</taxon>
        <taxon>Poales</taxon>
        <taxon>Poaceae</taxon>
        <taxon>BOP clade</taxon>
        <taxon>Pooideae</taxon>
        <taxon>Triticodae</taxon>
        <taxon>Triticeae</taxon>
        <taxon>Triticinae</taxon>
        <taxon>Triticum</taxon>
    </lineage>
</organism>
<keyword evidence="7" id="KW-0479">Metal-binding</keyword>
<dbReference type="SMART" id="SM00184">
    <property type="entry name" value="RING"/>
    <property type="match status" value="2"/>
</dbReference>
<evidence type="ECO:0000256" key="9">
    <source>
        <dbReference type="ARBA" id="ARBA00022771"/>
    </source>
</evidence>
<dbReference type="EnsemblPlants" id="TraesCS2D02G445300.1">
    <property type="protein sequence ID" value="TraesCS2D02G445300.1"/>
    <property type="gene ID" value="TraesCS2D02G445300"/>
</dbReference>
<comment type="function">
    <text evidence="3">Might act as an E3 ubiquitin-protein ligase, or as part of E3 complex, which accepts ubiquitin from specific E2 ubiquitin-conjugating enzymes and then transfers it to substrates.</text>
</comment>
<evidence type="ECO:0000256" key="10">
    <source>
        <dbReference type="ARBA" id="ARBA00022786"/>
    </source>
</evidence>
<evidence type="ECO:0000256" key="6">
    <source>
        <dbReference type="ARBA" id="ARBA00022679"/>
    </source>
</evidence>
<dbReference type="GO" id="GO:0005737">
    <property type="term" value="C:cytoplasm"/>
    <property type="evidence" value="ECO:0000318"/>
    <property type="project" value="GO_Central"/>
</dbReference>
<keyword evidence="18" id="KW-1185">Reference proteome</keyword>
<keyword evidence="9 12" id="KW-0863">Zinc-finger</keyword>
<dbReference type="GO" id="GO:0016567">
    <property type="term" value="P:protein ubiquitination"/>
    <property type="evidence" value="ECO:0007669"/>
    <property type="project" value="InterPro"/>
</dbReference>
<comment type="cofactor">
    <cofactor evidence="2">
        <name>Zn(2+)</name>
        <dbReference type="ChEBI" id="CHEBI:29105"/>
    </cofactor>
</comment>
<dbReference type="EC" id="2.3.2.31" evidence="5"/>
<dbReference type="InterPro" id="IPR001841">
    <property type="entry name" value="Znf_RING"/>
</dbReference>
<dbReference type="InterPro" id="IPR031127">
    <property type="entry name" value="E3_UB_ligase_RBR"/>
</dbReference>
<evidence type="ECO:0000256" key="4">
    <source>
        <dbReference type="ARBA" id="ARBA00005884"/>
    </source>
</evidence>
<evidence type="ECO:0000256" key="5">
    <source>
        <dbReference type="ARBA" id="ARBA00012251"/>
    </source>
</evidence>
<dbReference type="Gene3D" id="3.30.40.10">
    <property type="entry name" value="Zinc/RING finger domain, C3HC4 (zinc finger)"/>
    <property type="match status" value="1"/>
</dbReference>
<dbReference type="InterPro" id="IPR002867">
    <property type="entry name" value="IBR_dom"/>
</dbReference>
<dbReference type="InterPro" id="IPR017907">
    <property type="entry name" value="Znf_RING_CS"/>
</dbReference>
<dbReference type="PANTHER" id="PTHR11685">
    <property type="entry name" value="RBR FAMILY RING FINGER AND IBR DOMAIN-CONTAINING"/>
    <property type="match status" value="1"/>
</dbReference>
<dbReference type="SUPFAM" id="SSF57850">
    <property type="entry name" value="RING/U-box"/>
    <property type="match status" value="3"/>
</dbReference>
<name>A0A3B6DJH0_WHEAT</name>
<feature type="domain" description="RING-type" evidence="14">
    <location>
        <begin position="236"/>
        <end position="284"/>
    </location>
</feature>
<dbReference type="Gene3D" id="1.20.120.1750">
    <property type="match status" value="1"/>
</dbReference>
<gene>
    <name evidence="17" type="primary">LOC123054486</name>
</gene>
<evidence type="ECO:0000259" key="15">
    <source>
        <dbReference type="PROSITE" id="PS50908"/>
    </source>
</evidence>
<dbReference type="Gramene" id="TraesCAD_scaffold_042866_01G000200.1">
    <property type="protein sequence ID" value="TraesCAD_scaffold_042866_01G000200.1"/>
    <property type="gene ID" value="TraesCAD_scaffold_042866_01G000200"/>
</dbReference>
<evidence type="ECO:0000256" key="7">
    <source>
        <dbReference type="ARBA" id="ARBA00022723"/>
    </source>
</evidence>
<dbReference type="OrthoDB" id="1431934at2759"/>
<dbReference type="GO" id="GO:0008270">
    <property type="term" value="F:zinc ion binding"/>
    <property type="evidence" value="ECO:0007669"/>
    <property type="project" value="UniProtKB-KW"/>
</dbReference>
<dbReference type="CDD" id="cd20336">
    <property type="entry name" value="Rcat_RBR"/>
    <property type="match status" value="1"/>
</dbReference>
<reference evidence="17" key="1">
    <citation type="submission" date="2018-08" db="EMBL/GenBank/DDBJ databases">
        <authorList>
            <person name="Rossello M."/>
        </authorList>
    </citation>
    <scope>NUCLEOTIDE SEQUENCE [LARGE SCALE GENOMIC DNA]</scope>
    <source>
        <strain evidence="17">cv. Chinese Spring</strain>
    </source>
</reference>
<keyword evidence="8" id="KW-0677">Repeat</keyword>
<dbReference type="Gramene" id="TraesARI2D03G01274560.2">
    <property type="protein sequence ID" value="TraesARI2D03G01274560.2"/>
    <property type="gene ID" value="TraesARI2D03G01274560"/>
</dbReference>
<dbReference type="Gramene" id="TraesWEE_scaffold_039476_01G000500.1">
    <property type="protein sequence ID" value="TraesWEE_scaffold_039476_01G000500.1"/>
    <property type="gene ID" value="TraesWEE_scaffold_039476_01G000500"/>
</dbReference>
<reference evidence="17" key="2">
    <citation type="submission" date="2018-10" db="UniProtKB">
        <authorList>
            <consortium name="EnsemblPlants"/>
        </authorList>
    </citation>
    <scope>IDENTIFICATION</scope>
</reference>
<dbReference type="Gramene" id="TraesCS2D03G0998000.1">
    <property type="protein sequence ID" value="TraesCS2D03G0998000.1.CDS"/>
    <property type="gene ID" value="TraesCS2D03G0998000"/>
</dbReference>
<comment type="catalytic activity">
    <reaction evidence="1">
        <text>[E2 ubiquitin-conjugating enzyme]-S-ubiquitinyl-L-cysteine + [acceptor protein]-L-lysine = [E2 ubiquitin-conjugating enzyme]-L-cysteine + [acceptor protein]-N(6)-ubiquitinyl-L-lysine.</text>
        <dbReference type="EC" id="2.3.2.31"/>
    </reaction>
</comment>
<dbReference type="SUPFAM" id="SSF54495">
    <property type="entry name" value="UBC-like"/>
    <property type="match status" value="1"/>
</dbReference>
<dbReference type="OMA" id="DFITLPC"/>
<dbReference type="GO" id="GO:0006511">
    <property type="term" value="P:ubiquitin-dependent protein catabolic process"/>
    <property type="evidence" value="ECO:0000318"/>
    <property type="project" value="GO_Central"/>
</dbReference>
<evidence type="ECO:0000259" key="14">
    <source>
        <dbReference type="PROSITE" id="PS50089"/>
    </source>
</evidence>
<dbReference type="Gramene" id="TraesNOR2D03G01274640.2">
    <property type="protein sequence ID" value="TraesNOR2D03G01274640.2"/>
    <property type="gene ID" value="TraesNOR2D03G01274640"/>
</dbReference>
<dbReference type="Gramene" id="TraesRN2D0101054100.1">
    <property type="protein sequence ID" value="TraesRN2D0101054100.1"/>
    <property type="gene ID" value="TraesRN2D0101054100"/>
</dbReference>
<dbReference type="Gramene" id="TraesSYM2D03G01273810.2">
    <property type="protein sequence ID" value="TraesSYM2D03G01273810.2"/>
    <property type="gene ID" value="TraesSYM2D03G01273810"/>
</dbReference>
<accession>A0A3B6DJH0</accession>
<feature type="domain" description="RING-type" evidence="16">
    <location>
        <begin position="232"/>
        <end position="484"/>
    </location>
</feature>
<dbReference type="InterPro" id="IPR016135">
    <property type="entry name" value="UBQ-conjugating_enzyme/RWD"/>
</dbReference>
<evidence type="ECO:0000256" key="13">
    <source>
        <dbReference type="SAM" id="MobiDB-lite"/>
    </source>
</evidence>
<evidence type="ECO:0000256" key="11">
    <source>
        <dbReference type="ARBA" id="ARBA00022833"/>
    </source>
</evidence>
<dbReference type="InterPro" id="IPR006575">
    <property type="entry name" value="RWD_dom"/>
</dbReference>
<comment type="similarity">
    <text evidence="4">Belongs to the RBR family. Ariadne subfamily.</text>
</comment>
<proteinExistence type="inferred from homology"/>
<dbReference type="Pfam" id="PF01485">
    <property type="entry name" value="IBR"/>
    <property type="match status" value="1"/>
</dbReference>
<dbReference type="GO" id="GO:0000151">
    <property type="term" value="C:ubiquitin ligase complex"/>
    <property type="evidence" value="ECO:0000318"/>
    <property type="project" value="GO_Central"/>
</dbReference>
<dbReference type="PROSITE" id="PS00518">
    <property type="entry name" value="ZF_RING_1"/>
    <property type="match status" value="1"/>
</dbReference>